<dbReference type="SMART" id="SM01297">
    <property type="entry name" value="KAP"/>
    <property type="match status" value="1"/>
</dbReference>
<dbReference type="Proteomes" id="UP000886520">
    <property type="component" value="Chromosome 14"/>
</dbReference>
<dbReference type="InterPro" id="IPR016024">
    <property type="entry name" value="ARM-type_fold"/>
</dbReference>
<evidence type="ECO:0000313" key="1">
    <source>
        <dbReference type="EMBL" id="KAI5070133.1"/>
    </source>
</evidence>
<dbReference type="AlphaFoldDB" id="A0A9D4ZC68"/>
<evidence type="ECO:0000313" key="2">
    <source>
        <dbReference type="Proteomes" id="UP000886520"/>
    </source>
</evidence>
<organism evidence="1 2">
    <name type="scientific">Adiantum capillus-veneris</name>
    <name type="common">Maidenhair fern</name>
    <dbReference type="NCBI Taxonomy" id="13818"/>
    <lineage>
        <taxon>Eukaryota</taxon>
        <taxon>Viridiplantae</taxon>
        <taxon>Streptophyta</taxon>
        <taxon>Embryophyta</taxon>
        <taxon>Tracheophyta</taxon>
        <taxon>Polypodiopsida</taxon>
        <taxon>Polypodiidae</taxon>
        <taxon>Polypodiales</taxon>
        <taxon>Pteridineae</taxon>
        <taxon>Pteridaceae</taxon>
        <taxon>Vittarioideae</taxon>
        <taxon>Adiantum</taxon>
    </lineage>
</organism>
<reference evidence="1" key="1">
    <citation type="submission" date="2021-01" db="EMBL/GenBank/DDBJ databases">
        <title>Adiantum capillus-veneris genome.</title>
        <authorList>
            <person name="Fang Y."/>
            <person name="Liao Q."/>
        </authorList>
    </citation>
    <scope>NUCLEOTIDE SEQUENCE</scope>
    <source>
        <strain evidence="1">H3</strain>
        <tissue evidence="1">Leaf</tissue>
    </source>
</reference>
<dbReference type="GO" id="GO:0016939">
    <property type="term" value="C:kinesin II complex"/>
    <property type="evidence" value="ECO:0007669"/>
    <property type="project" value="TreeGrafter"/>
</dbReference>
<dbReference type="GO" id="GO:0035869">
    <property type="term" value="C:ciliary transition zone"/>
    <property type="evidence" value="ECO:0007669"/>
    <property type="project" value="TreeGrafter"/>
</dbReference>
<dbReference type="GO" id="GO:0007018">
    <property type="term" value="P:microtubule-based movement"/>
    <property type="evidence" value="ECO:0007669"/>
    <property type="project" value="TreeGrafter"/>
</dbReference>
<protein>
    <submittedName>
        <fullName evidence="1">Uncharacterized protein</fullName>
    </submittedName>
</protein>
<dbReference type="InterPro" id="IPR008658">
    <property type="entry name" value="KAP3"/>
</dbReference>
<keyword evidence="2" id="KW-1185">Reference proteome</keyword>
<dbReference type="SUPFAM" id="SSF48371">
    <property type="entry name" value="ARM repeat"/>
    <property type="match status" value="1"/>
</dbReference>
<dbReference type="GO" id="GO:0019894">
    <property type="term" value="F:kinesin binding"/>
    <property type="evidence" value="ECO:0007669"/>
    <property type="project" value="InterPro"/>
</dbReference>
<dbReference type="EMBL" id="JABFUD020000014">
    <property type="protein sequence ID" value="KAI5070133.1"/>
    <property type="molecule type" value="Genomic_DNA"/>
</dbReference>
<name>A0A9D4ZC68_ADICA</name>
<dbReference type="Pfam" id="PF05804">
    <property type="entry name" value="KAP"/>
    <property type="match status" value="1"/>
</dbReference>
<dbReference type="PANTHER" id="PTHR15605:SF2">
    <property type="entry name" value="KINESIN-ASSOCIATED PROTEIN 3"/>
    <property type="match status" value="1"/>
</dbReference>
<dbReference type="OrthoDB" id="10265679at2759"/>
<proteinExistence type="predicted"/>
<accession>A0A9D4ZC68</accession>
<sequence length="583" mass="66646">MSVQRVEETQEAARNGETSLLQFGSRSCNTSTASRFCPVMKTSSNHCWISLRHTKLNDAEHDLDALLSLLYDDMDSKVEASHKISLMSLDIDRLEPMTSHKSALGALARVLREEGRKSFHLRSNAVSTFWILSHFQNFHQLLIENQIGRATLHLLELEHMRTQNLPSTGTGLTVQMGADQVLDLNTIKEGNMPSSNLMEIKPALQEQERFLYMSICLLYHIAEDLQIEKRMRKYNLVEHLCEALNRTNTFLLIIAVVFLKRLSLYIENLDAMRENALVFKLSNILHSGDEFLLCDALRILWNLSFDRGFREDMVNSGILHSFKVSGILYNLSRDFDLRLKISESNLLSILIESFLSEHDDNVPEELGALIINLTYIPKTAMLNLKALELEKFATSVLRTNNILLYKAVKNVSYLNAAEDTLPPLVPALVTCLLRCETCIQVEVMEILFNLACFDEVRDRLLINTTLLNYITAHLQVSNNEDDINLQIIMFLGRVCSISNASTISEVGLVENLCALFLDRRDDVDIALQSLYAMYCFLAYDCTRNALLQQFEKIVHYIVELSQVYMTFNSRYFCKRFGDSICLF</sequence>
<comment type="caution">
    <text evidence="1">The sequence shown here is derived from an EMBL/GenBank/DDBJ whole genome shotgun (WGS) entry which is preliminary data.</text>
</comment>
<dbReference type="InterPro" id="IPR011989">
    <property type="entry name" value="ARM-like"/>
</dbReference>
<dbReference type="GO" id="GO:0005930">
    <property type="term" value="C:axoneme"/>
    <property type="evidence" value="ECO:0007669"/>
    <property type="project" value="TreeGrafter"/>
</dbReference>
<dbReference type="PANTHER" id="PTHR15605">
    <property type="entry name" value="KINESIN-ASSOCIATED PROTEINS"/>
    <property type="match status" value="1"/>
</dbReference>
<gene>
    <name evidence="1" type="ORF">GOP47_0014476</name>
</gene>
<dbReference type="Gene3D" id="1.25.10.10">
    <property type="entry name" value="Leucine-rich Repeat Variant"/>
    <property type="match status" value="3"/>
</dbReference>
<dbReference type="GO" id="GO:0044782">
    <property type="term" value="P:cilium organization"/>
    <property type="evidence" value="ECO:0007669"/>
    <property type="project" value="TreeGrafter"/>
</dbReference>